<dbReference type="EMBL" id="WMEY01000004">
    <property type="protein sequence ID" value="MYL64415.1"/>
    <property type="molecule type" value="Genomic_DNA"/>
</dbReference>
<dbReference type="Pfam" id="PF00583">
    <property type="entry name" value="Acetyltransf_1"/>
    <property type="match status" value="1"/>
</dbReference>
<evidence type="ECO:0000313" key="2">
    <source>
        <dbReference type="EMBL" id="MYL64415.1"/>
    </source>
</evidence>
<dbReference type="InterPro" id="IPR000182">
    <property type="entry name" value="GNAT_dom"/>
</dbReference>
<proteinExistence type="predicted"/>
<reference evidence="2 3" key="1">
    <citation type="submission" date="2019-11" db="EMBL/GenBank/DDBJ databases">
        <title>Genome sequences of 17 halophilic strains isolated from different environments.</title>
        <authorList>
            <person name="Furrow R.E."/>
        </authorList>
    </citation>
    <scope>NUCLEOTIDE SEQUENCE [LARGE SCALE GENOMIC DNA]</scope>
    <source>
        <strain evidence="2 3">22506_14_FS</strain>
    </source>
</reference>
<evidence type="ECO:0000259" key="1">
    <source>
        <dbReference type="Pfam" id="PF00583"/>
    </source>
</evidence>
<dbReference type="SUPFAM" id="SSF55729">
    <property type="entry name" value="Acyl-CoA N-acyltransferases (Nat)"/>
    <property type="match status" value="1"/>
</dbReference>
<comment type="caution">
    <text evidence="2">The sequence shown here is derived from an EMBL/GenBank/DDBJ whole genome shotgun (WGS) entry which is preliminary data.</text>
</comment>
<dbReference type="Proteomes" id="UP000447833">
    <property type="component" value="Unassembled WGS sequence"/>
</dbReference>
<dbReference type="CDD" id="cd04301">
    <property type="entry name" value="NAT_SF"/>
    <property type="match status" value="1"/>
</dbReference>
<name>A0A845F130_9BACL</name>
<gene>
    <name evidence="2" type="ORF">GLW07_13745</name>
</gene>
<accession>A0A845F130</accession>
<evidence type="ECO:0000313" key="3">
    <source>
        <dbReference type="Proteomes" id="UP000447833"/>
    </source>
</evidence>
<dbReference type="Gene3D" id="3.40.630.30">
    <property type="match status" value="1"/>
</dbReference>
<feature type="domain" description="N-acetyltransferase" evidence="1">
    <location>
        <begin position="2"/>
        <end position="70"/>
    </location>
</feature>
<sequence>MKLDDELIGFALVEMATISSPNTIQEFFIMANYQGKGYGNECARKLFAMFSGEWEITQIEKNKPARALWKGLIKEVSAGNYVEYNKNGVYVQKFNV</sequence>
<dbReference type="InterPro" id="IPR016181">
    <property type="entry name" value="Acyl_CoA_acyltransferase"/>
</dbReference>
<protein>
    <submittedName>
        <fullName evidence="2">GNAT family N-acetyltransferase</fullName>
    </submittedName>
</protein>
<organism evidence="2 3">
    <name type="scientific">Guptibacillus hwajinpoensis</name>
    <dbReference type="NCBI Taxonomy" id="208199"/>
    <lineage>
        <taxon>Bacteria</taxon>
        <taxon>Bacillati</taxon>
        <taxon>Bacillota</taxon>
        <taxon>Bacilli</taxon>
        <taxon>Bacillales</taxon>
        <taxon>Guptibacillaceae</taxon>
        <taxon>Guptibacillus</taxon>
    </lineage>
</organism>
<dbReference type="AlphaFoldDB" id="A0A845F130"/>
<keyword evidence="2" id="KW-0808">Transferase</keyword>
<dbReference type="GO" id="GO:0016747">
    <property type="term" value="F:acyltransferase activity, transferring groups other than amino-acyl groups"/>
    <property type="evidence" value="ECO:0007669"/>
    <property type="project" value="InterPro"/>
</dbReference>